<feature type="compositionally biased region" description="Basic residues" evidence="1">
    <location>
        <begin position="32"/>
        <end position="41"/>
    </location>
</feature>
<dbReference type="AlphaFoldDB" id="A0A6J4U0Q9"/>
<feature type="non-terminal residue" evidence="2">
    <location>
        <position position="41"/>
    </location>
</feature>
<evidence type="ECO:0000313" key="2">
    <source>
        <dbReference type="EMBL" id="CAA9535359.1"/>
    </source>
</evidence>
<sequence>WTAVPAWATSATGGTARTRCGTPTPRASPTARRSRASRSAC</sequence>
<feature type="non-terminal residue" evidence="2">
    <location>
        <position position="1"/>
    </location>
</feature>
<evidence type="ECO:0000256" key="1">
    <source>
        <dbReference type="SAM" id="MobiDB-lite"/>
    </source>
</evidence>
<proteinExistence type="predicted"/>
<gene>
    <name evidence="2" type="ORF">AVDCRST_MAG59-180</name>
</gene>
<name>A0A6J4U0Q9_9BACT</name>
<protein>
    <submittedName>
        <fullName evidence="2">Uncharacterized protein</fullName>
    </submittedName>
</protein>
<organism evidence="2">
    <name type="scientific">uncultured Thermomicrobiales bacterium</name>
    <dbReference type="NCBI Taxonomy" id="1645740"/>
    <lineage>
        <taxon>Bacteria</taxon>
        <taxon>Pseudomonadati</taxon>
        <taxon>Thermomicrobiota</taxon>
        <taxon>Thermomicrobia</taxon>
        <taxon>Thermomicrobiales</taxon>
        <taxon>environmental samples</taxon>
    </lineage>
</organism>
<feature type="compositionally biased region" description="Low complexity" evidence="1">
    <location>
        <begin position="1"/>
        <end position="31"/>
    </location>
</feature>
<dbReference type="EMBL" id="CADCWF010000010">
    <property type="protein sequence ID" value="CAA9535359.1"/>
    <property type="molecule type" value="Genomic_DNA"/>
</dbReference>
<accession>A0A6J4U0Q9</accession>
<reference evidence="2" key="1">
    <citation type="submission" date="2020-02" db="EMBL/GenBank/DDBJ databases">
        <authorList>
            <person name="Meier V. D."/>
        </authorList>
    </citation>
    <scope>NUCLEOTIDE SEQUENCE</scope>
    <source>
        <strain evidence="2">AVDCRST_MAG59</strain>
    </source>
</reference>
<feature type="region of interest" description="Disordered" evidence="1">
    <location>
        <begin position="1"/>
        <end position="41"/>
    </location>
</feature>